<dbReference type="Proteomes" id="UP000824533">
    <property type="component" value="Linkage Group LG03"/>
</dbReference>
<comment type="caution">
    <text evidence="1">The sequence shown here is derived from an EMBL/GenBank/DDBJ whole genome shotgun (WGS) entry which is preliminary data.</text>
</comment>
<organism evidence="1 2">
    <name type="scientific">Dendrolimus kikuchii</name>
    <dbReference type="NCBI Taxonomy" id="765133"/>
    <lineage>
        <taxon>Eukaryota</taxon>
        <taxon>Metazoa</taxon>
        <taxon>Ecdysozoa</taxon>
        <taxon>Arthropoda</taxon>
        <taxon>Hexapoda</taxon>
        <taxon>Insecta</taxon>
        <taxon>Pterygota</taxon>
        <taxon>Neoptera</taxon>
        <taxon>Endopterygota</taxon>
        <taxon>Lepidoptera</taxon>
        <taxon>Glossata</taxon>
        <taxon>Ditrysia</taxon>
        <taxon>Bombycoidea</taxon>
        <taxon>Lasiocampidae</taxon>
        <taxon>Dendrolimus</taxon>
    </lineage>
</organism>
<reference evidence="1 2" key="1">
    <citation type="journal article" date="2021" name="Front. Genet.">
        <title>Chromosome-Level Genome Assembly Reveals Significant Gene Expansion in the Toll and IMD Signaling Pathways of Dendrolimus kikuchii.</title>
        <authorList>
            <person name="Zhou J."/>
            <person name="Wu P."/>
            <person name="Xiong Z."/>
            <person name="Liu N."/>
            <person name="Zhao N."/>
            <person name="Ji M."/>
            <person name="Qiu Y."/>
            <person name="Yang B."/>
        </authorList>
    </citation>
    <scope>NUCLEOTIDE SEQUENCE [LARGE SCALE GENOMIC DNA]</scope>
    <source>
        <strain evidence="1">Ann1</strain>
    </source>
</reference>
<evidence type="ECO:0000313" key="2">
    <source>
        <dbReference type="Proteomes" id="UP000824533"/>
    </source>
</evidence>
<dbReference type="EMBL" id="CM034389">
    <property type="protein sequence ID" value="KAJ0182617.1"/>
    <property type="molecule type" value="Genomic_DNA"/>
</dbReference>
<proteinExistence type="predicted"/>
<name>A0ACC1DGR8_9NEOP</name>
<sequence length="1775" mass="205652">MSFTHSQLIKYQTALDLKSHLNAEIFYPKLVIFEDVWRFRIVDLTSHEVEECHMDEEIVYKRILDGLLWIILKSGQIILMNILTNATLKLITNLRIHSIQLIMGLLILRSKSEEYYEMPFTTKDLQDKISDGLKELVVNLKITKLGQNNKRKEIKIESNELLTYIENGTLKVKCPITGLITSIDSDLSLEYLLTWEENLILSNKFQMFIIDSSQSRVVYTFESTESKYYPVGINDGCLYYLIWNNNEVQVWCTWLSSSIGDQDKNLNNFSQLLFSQETLISQLKSLVDSVLSDPKNLNINVEMQELYDKINDFSFLIETSIKLCKHSLLYKSLLYPLQKRVYQFGTPDLMALLLDLIIKVDLLEYIIFKGNKSYENVKLFEQNFKELCVMFISKSDIDLASICWLKYFEIKIELSPDDILDILNAIPHNTKMGAIIIWLQHFVPPLLEYNPYNIDLFVRWTTNRVFKLEQSGYWPKIGIKFLEEIIKVLEKSSKTITIRPISMDDLDMLLNHVKYILELKDNCKINMLLSEITLGPQEVALIMLRRCYTDDLEAFLQNYLPAYAIQHLLDIDDILKGFIENEIAYCGGQVDGIRLKVLLNAFHSLTSRLNCLLQVLKVLDVPWHPTILELAISAATSVNKDFTMSDKDHMLAKEIQKELIYCKVKVVMKKYNFPLTFIDYKLILHKLISAPKVDLNDLNVITNVMTCNVNYGHILYINRCLQDCEIRIALNYFRELSKIEKALVLKTVLAKLEQIISKSSSNHTLERNYLDFIKGTQCLSEVQFRDIELLYHHKNNKNINTHYENSKSQELLVLLHQTSTSQQVRRFVSNLLCTNKISPEIIIDEPSSLRDFKDGQNLVLLVEAWKVLIEVLEKCKEEHLHDIIIQVYELSAIINSTIVVKNLSIAWKFHYIHLPISSAPALNELIDFYSIHQLDKKLDTDVSSISKCDIILLRLVSIALNTTTDYSYSTELLMLLQNKAARRLLSQIVSSQNIDEIFVTSLLLASRTDEEIDNRWILDALQGHNENISPNIKYFLSSAPIQRTFELNSDIFGNTVSYSPHHILKIKFNINLSEIAIPENTEETWDVKVILFYVLKQRPYTRFTELLEYCHALNIPYGEGLSLQLISLISNWNLNYKIFYDELGQRQVEIEDDENNLYTTCHAVWESIEKKDVIRDVLNDFWKNGEITLHGRVISINPYFYEVFLCIYRLIFGSGIESKNLKEYFLLSFLKEYRRKSTPKQYELEIFSGAIFPEIGYFRLPFHLFMRDDKWANLKSEITLETYERWLPVVALLSLDTDQQTARDMICSNALKQTMTSRRQTKEECSKDAVSWHLTSREEPLLRAAHRCVTHIANMEWTGACLFYLLQGCARGADQVAAAQLCYQFTQRWTALQPGNRALRQMERLYATLSTRHALYKIDWTCDNLVRLTNEPAQLIRELYLHTDFIKKIARHNVNRAANEIADKNGINISSIRLQILENILNKSKQDSTKNKNQAFLDTIELLTVKYILKATCPKMGAIYLSRIAFDDEADFNKGKKLRALQCLMSIVEPDTALKVANRERDTLWLSLLELLCVVKLENIDMPWVVVTFLQDKVCALKQSLQTVEGNSEGLKIVAELTYWFGTPEIICDVILNLLRIGLYEEIIPLLMKVSSPPNNVLSTAWRAVLLSPFQRADYPITEQQRTKCLNAINLLPVCPVIKDEDLVEIWKNCVRCKCLGLGCLLLPYMSLECRKSLNELSKVDRRNLIVSLKNLQSETYLVSGAMNVIENLTPRNYR</sequence>
<accession>A0ACC1DGR8</accession>
<evidence type="ECO:0000313" key="1">
    <source>
        <dbReference type="EMBL" id="KAJ0182617.1"/>
    </source>
</evidence>
<protein>
    <submittedName>
        <fullName evidence="1">Uncharacterized protein</fullName>
    </submittedName>
</protein>
<keyword evidence="2" id="KW-1185">Reference proteome</keyword>
<gene>
    <name evidence="1" type="ORF">K1T71_001986</name>
</gene>